<dbReference type="InterPro" id="IPR052192">
    <property type="entry name" value="Insect_Ionotropic_Sensory_Rcpt"/>
</dbReference>
<protein>
    <recommendedName>
        <fullName evidence="11">Ionotropic glutamate receptor C-terminal domain-containing protein</fullName>
    </recommendedName>
</protein>
<dbReference type="Gene3D" id="3.40.190.10">
    <property type="entry name" value="Periplasmic binding protein-like II"/>
    <property type="match status" value="1"/>
</dbReference>
<dbReference type="OrthoDB" id="6359008at2759"/>
<evidence type="ECO:0000256" key="2">
    <source>
        <dbReference type="ARBA" id="ARBA00008685"/>
    </source>
</evidence>
<evidence type="ECO:0000259" key="11">
    <source>
        <dbReference type="Pfam" id="PF00060"/>
    </source>
</evidence>
<feature type="transmembrane region" description="Helical" evidence="9">
    <location>
        <begin position="322"/>
        <end position="340"/>
    </location>
</feature>
<keyword evidence="6 9" id="KW-0472">Membrane</keyword>
<feature type="transmembrane region" description="Helical" evidence="9">
    <location>
        <begin position="385"/>
        <end position="409"/>
    </location>
</feature>
<dbReference type="Pfam" id="PF00060">
    <property type="entry name" value="Lig_chan"/>
    <property type="match status" value="1"/>
</dbReference>
<reference evidence="12" key="1">
    <citation type="submission" date="2022-01" db="EMBL/GenBank/DDBJ databases">
        <authorList>
            <person name="King R."/>
        </authorList>
    </citation>
    <scope>NUCLEOTIDE SEQUENCE</scope>
</reference>
<dbReference type="PANTHER" id="PTHR42643:SF33">
    <property type="entry name" value="GLUTAMATE RECEPTOR 2-LIKE PROTEIN"/>
    <property type="match status" value="1"/>
</dbReference>
<evidence type="ECO:0000256" key="9">
    <source>
        <dbReference type="SAM" id="Phobius"/>
    </source>
</evidence>
<keyword evidence="4 9" id="KW-0812">Transmembrane</keyword>
<keyword evidence="8" id="KW-0325">Glycoprotein</keyword>
<evidence type="ECO:0000256" key="7">
    <source>
        <dbReference type="ARBA" id="ARBA00023170"/>
    </source>
</evidence>
<evidence type="ECO:0000256" key="4">
    <source>
        <dbReference type="ARBA" id="ARBA00022692"/>
    </source>
</evidence>
<reference evidence="12" key="2">
    <citation type="submission" date="2022-10" db="EMBL/GenBank/DDBJ databases">
        <authorList>
            <consortium name="ENA_rothamsted_submissions"/>
            <consortium name="culmorum"/>
            <person name="King R."/>
        </authorList>
    </citation>
    <scope>NUCLEOTIDE SEQUENCE</scope>
</reference>
<sequence>MYRCSFMITVLVLILGNLVYASDNNKVQFILDFLKAQSQPTHPIIWHDCFTIEEKFELVKSSFNPTTINRQDSLNRRDFGVNPQYYLFILNLACTQSPEGIIQKIDSTLFQHPYRWIIFTEDATILSSIKAFVDSNILIPQMINNNGECNLKQFYKIENEIYYEHYGNWSIKSGIVDERKTHVISRRRANLYGKLITASYVHLNKSSRHHLTDYVDKHVDSIMKVNYLIVNTILDTMNVSKQEMFQMTWGYYNVRTKKWSGMVGDMVHNGADIGGTPLFIQPDRLPYIHYTSFYTPTSGGFVFRAPQLSAVQNIYTLPFKPLVWLSCLICVLLSTILLHLTSQSEKEKSANTSHHKRITDSALSSVAVVCQMDASFRSTVTSSRIIMFFIFLTFSFLYAAYTANIVSLLQSPSKSINTMEDLYNSKLELGVHEVPYMRHYLPNIDVPFYKTIYEEKLLKPFEGRSDHFMSADEGVSRVRSGLFAFIMEASPMYKLIEDTYYEHEKCGLVSIEYLKFTHPYLAIAKDSPYKEILRVKIVKTLEVGINKRILSRFYTKKPVCVNRLNFQSIGIDDALPAMMLLPYGMAFALIILALEKMFALKRFKNKICLKF</sequence>
<evidence type="ECO:0000256" key="6">
    <source>
        <dbReference type="ARBA" id="ARBA00023136"/>
    </source>
</evidence>
<dbReference type="Gene3D" id="1.10.287.70">
    <property type="match status" value="1"/>
</dbReference>
<evidence type="ECO:0000313" key="12">
    <source>
        <dbReference type="EMBL" id="CAH1722363.1"/>
    </source>
</evidence>
<name>A0A9P0J2Q6_9DIPT</name>
<keyword evidence="10" id="KW-0732">Signal</keyword>
<evidence type="ECO:0000256" key="10">
    <source>
        <dbReference type="SAM" id="SignalP"/>
    </source>
</evidence>
<dbReference type="GO" id="GO:0050906">
    <property type="term" value="P:detection of stimulus involved in sensory perception"/>
    <property type="evidence" value="ECO:0007669"/>
    <property type="project" value="UniProtKB-ARBA"/>
</dbReference>
<dbReference type="Proteomes" id="UP001153620">
    <property type="component" value="Chromosome 2"/>
</dbReference>
<keyword evidence="5 9" id="KW-1133">Transmembrane helix</keyword>
<feature type="transmembrane region" description="Helical" evidence="9">
    <location>
        <begin position="574"/>
        <end position="594"/>
    </location>
</feature>
<keyword evidence="3" id="KW-1003">Cell membrane</keyword>
<organism evidence="12 13">
    <name type="scientific">Chironomus riparius</name>
    <dbReference type="NCBI Taxonomy" id="315576"/>
    <lineage>
        <taxon>Eukaryota</taxon>
        <taxon>Metazoa</taxon>
        <taxon>Ecdysozoa</taxon>
        <taxon>Arthropoda</taxon>
        <taxon>Hexapoda</taxon>
        <taxon>Insecta</taxon>
        <taxon>Pterygota</taxon>
        <taxon>Neoptera</taxon>
        <taxon>Endopterygota</taxon>
        <taxon>Diptera</taxon>
        <taxon>Nematocera</taxon>
        <taxon>Chironomoidea</taxon>
        <taxon>Chironomidae</taxon>
        <taxon>Chironominae</taxon>
        <taxon>Chironomus</taxon>
    </lineage>
</organism>
<feature type="domain" description="Ionotropic glutamate receptor C-terminal" evidence="11">
    <location>
        <begin position="323"/>
        <end position="462"/>
    </location>
</feature>
<evidence type="ECO:0000256" key="3">
    <source>
        <dbReference type="ARBA" id="ARBA00022475"/>
    </source>
</evidence>
<feature type="signal peptide" evidence="10">
    <location>
        <begin position="1"/>
        <end position="21"/>
    </location>
</feature>
<evidence type="ECO:0000256" key="5">
    <source>
        <dbReference type="ARBA" id="ARBA00022989"/>
    </source>
</evidence>
<proteinExistence type="inferred from homology"/>
<dbReference type="EMBL" id="OU895878">
    <property type="protein sequence ID" value="CAH1722363.1"/>
    <property type="molecule type" value="Genomic_DNA"/>
</dbReference>
<dbReference type="AlphaFoldDB" id="A0A9P0J2Q6"/>
<evidence type="ECO:0000313" key="13">
    <source>
        <dbReference type="Proteomes" id="UP001153620"/>
    </source>
</evidence>
<comment type="subcellular location">
    <subcellularLocation>
        <location evidence="1">Cell membrane</location>
        <topology evidence="1">Multi-pass membrane protein</topology>
    </subcellularLocation>
</comment>
<dbReference type="PANTHER" id="PTHR42643">
    <property type="entry name" value="IONOTROPIC RECEPTOR 20A-RELATED"/>
    <property type="match status" value="1"/>
</dbReference>
<dbReference type="GO" id="GO:0015276">
    <property type="term" value="F:ligand-gated monoatomic ion channel activity"/>
    <property type="evidence" value="ECO:0007669"/>
    <property type="project" value="InterPro"/>
</dbReference>
<dbReference type="GO" id="GO:0005886">
    <property type="term" value="C:plasma membrane"/>
    <property type="evidence" value="ECO:0007669"/>
    <property type="project" value="UniProtKB-SubCell"/>
</dbReference>
<dbReference type="SUPFAM" id="SSF53850">
    <property type="entry name" value="Periplasmic binding protein-like II"/>
    <property type="match status" value="1"/>
</dbReference>
<dbReference type="InterPro" id="IPR001320">
    <property type="entry name" value="Iontro_rcpt_C"/>
</dbReference>
<evidence type="ECO:0000256" key="8">
    <source>
        <dbReference type="ARBA" id="ARBA00023180"/>
    </source>
</evidence>
<keyword evidence="13" id="KW-1185">Reference proteome</keyword>
<feature type="chain" id="PRO_5040237441" description="Ionotropic glutamate receptor C-terminal domain-containing protein" evidence="10">
    <location>
        <begin position="22"/>
        <end position="611"/>
    </location>
</feature>
<comment type="similarity">
    <text evidence="2">Belongs to the glutamate-gated ion channel (TC 1.A.10.1) family.</text>
</comment>
<keyword evidence="7" id="KW-0675">Receptor</keyword>
<accession>A0A9P0J2Q6</accession>
<gene>
    <name evidence="12" type="ORF">CHIRRI_LOCUS8387</name>
</gene>
<evidence type="ECO:0000256" key="1">
    <source>
        <dbReference type="ARBA" id="ARBA00004651"/>
    </source>
</evidence>